<comment type="subcellular location">
    <subcellularLocation>
        <location evidence="1 12">Cell inner membrane</location>
        <topology evidence="1 12">Multi-pass membrane protein</topology>
    </subcellularLocation>
</comment>
<dbReference type="PANTHER" id="PTHR32024:SF2">
    <property type="entry name" value="TRK SYSTEM POTASSIUM UPTAKE PROTEIN TRKG-RELATED"/>
    <property type="match status" value="1"/>
</dbReference>
<keyword evidence="8 12" id="KW-0630">Potassium</keyword>
<protein>
    <recommendedName>
        <fullName evidence="12">Trk system potassium uptake protein</fullName>
    </recommendedName>
</protein>
<dbReference type="Pfam" id="PF02386">
    <property type="entry name" value="TrkH"/>
    <property type="match status" value="1"/>
</dbReference>
<feature type="transmembrane region" description="Helical" evidence="14">
    <location>
        <begin position="39"/>
        <end position="59"/>
    </location>
</feature>
<evidence type="ECO:0000256" key="11">
    <source>
        <dbReference type="ARBA" id="ARBA00023136"/>
    </source>
</evidence>
<reference evidence="15" key="2">
    <citation type="submission" date="2020-09" db="EMBL/GenBank/DDBJ databases">
        <authorList>
            <person name="Sun Q."/>
            <person name="Zhou Y."/>
        </authorList>
    </citation>
    <scope>NUCLEOTIDE SEQUENCE</scope>
    <source>
        <strain evidence="15">CGMCC 1.12726</strain>
    </source>
</reference>
<dbReference type="Proteomes" id="UP000632858">
    <property type="component" value="Unassembled WGS sequence"/>
</dbReference>
<evidence type="ECO:0000256" key="3">
    <source>
        <dbReference type="ARBA" id="ARBA00022448"/>
    </source>
</evidence>
<feature type="transmembrane region" description="Helical" evidence="14">
    <location>
        <begin position="71"/>
        <end position="94"/>
    </location>
</feature>
<keyword evidence="9 14" id="KW-1133">Transmembrane helix</keyword>
<evidence type="ECO:0000256" key="2">
    <source>
        <dbReference type="ARBA" id="ARBA00009137"/>
    </source>
</evidence>
<evidence type="ECO:0000256" key="7">
    <source>
        <dbReference type="ARBA" id="ARBA00022692"/>
    </source>
</evidence>
<keyword evidence="13" id="KW-0479">Metal-binding</keyword>
<feature type="binding site" evidence="13">
    <location>
        <position position="319"/>
    </location>
    <ligand>
        <name>K(+)</name>
        <dbReference type="ChEBI" id="CHEBI:29103"/>
    </ligand>
</feature>
<keyword evidence="11 12" id="KW-0472">Membrane</keyword>
<evidence type="ECO:0000256" key="8">
    <source>
        <dbReference type="ARBA" id="ARBA00022958"/>
    </source>
</evidence>
<dbReference type="GO" id="GO:0005886">
    <property type="term" value="C:plasma membrane"/>
    <property type="evidence" value="ECO:0007669"/>
    <property type="project" value="UniProtKB-SubCell"/>
</dbReference>
<comment type="function">
    <text evidence="12">Low-affinity potassium transport system. Interacts with Trk system potassium uptake protein TrkA.</text>
</comment>
<dbReference type="InterPro" id="IPR003445">
    <property type="entry name" value="Cat_transpt"/>
</dbReference>
<organism evidence="15 16">
    <name type="scientific">Arenimonas maotaiensis</name>
    <dbReference type="NCBI Taxonomy" id="1446479"/>
    <lineage>
        <taxon>Bacteria</taxon>
        <taxon>Pseudomonadati</taxon>
        <taxon>Pseudomonadota</taxon>
        <taxon>Gammaproteobacteria</taxon>
        <taxon>Lysobacterales</taxon>
        <taxon>Lysobacteraceae</taxon>
        <taxon>Arenimonas</taxon>
    </lineage>
</organism>
<evidence type="ECO:0000313" key="15">
    <source>
        <dbReference type="EMBL" id="GGF95493.1"/>
    </source>
</evidence>
<evidence type="ECO:0000256" key="13">
    <source>
        <dbReference type="PIRSR" id="PIRSR006247-1"/>
    </source>
</evidence>
<feature type="transmembrane region" description="Helical" evidence="14">
    <location>
        <begin position="277"/>
        <end position="295"/>
    </location>
</feature>
<feature type="transmembrane region" description="Helical" evidence="14">
    <location>
        <begin position="12"/>
        <end position="33"/>
    </location>
</feature>
<feature type="binding site" evidence="13">
    <location>
        <position position="436"/>
    </location>
    <ligand>
        <name>K(+)</name>
        <dbReference type="ChEBI" id="CHEBI:29103"/>
    </ligand>
</feature>
<feature type="binding site" evidence="13">
    <location>
        <position position="112"/>
    </location>
    <ligand>
        <name>K(+)</name>
        <dbReference type="ChEBI" id="CHEBI:29103"/>
    </ligand>
</feature>
<proteinExistence type="inferred from homology"/>
<dbReference type="GO" id="GO:0015379">
    <property type="term" value="F:potassium:chloride symporter activity"/>
    <property type="evidence" value="ECO:0007669"/>
    <property type="project" value="InterPro"/>
</dbReference>
<dbReference type="EMBL" id="BMFO01000003">
    <property type="protein sequence ID" value="GGF95493.1"/>
    <property type="molecule type" value="Genomic_DNA"/>
</dbReference>
<dbReference type="RefSeq" id="WP_229730224.1">
    <property type="nucleotide sequence ID" value="NZ_BMFO01000003.1"/>
</dbReference>
<comment type="caution">
    <text evidence="15">The sequence shown here is derived from an EMBL/GenBank/DDBJ whole genome shotgun (WGS) entry which is preliminary data.</text>
</comment>
<keyword evidence="16" id="KW-1185">Reference proteome</keyword>
<evidence type="ECO:0000256" key="1">
    <source>
        <dbReference type="ARBA" id="ARBA00004429"/>
    </source>
</evidence>
<evidence type="ECO:0000256" key="12">
    <source>
        <dbReference type="PIRNR" id="PIRNR006247"/>
    </source>
</evidence>
<reference evidence="15" key="1">
    <citation type="journal article" date="2014" name="Int. J. Syst. Evol. Microbiol.">
        <title>Complete genome sequence of Corynebacterium casei LMG S-19264T (=DSM 44701T), isolated from a smear-ripened cheese.</title>
        <authorList>
            <consortium name="US DOE Joint Genome Institute (JGI-PGF)"/>
            <person name="Walter F."/>
            <person name="Albersmeier A."/>
            <person name="Kalinowski J."/>
            <person name="Ruckert C."/>
        </authorList>
    </citation>
    <scope>NUCLEOTIDE SEQUENCE</scope>
    <source>
        <strain evidence="15">CGMCC 1.12726</strain>
    </source>
</reference>
<feature type="transmembrane region" description="Helical" evidence="14">
    <location>
        <begin position="135"/>
        <end position="154"/>
    </location>
</feature>
<evidence type="ECO:0000256" key="4">
    <source>
        <dbReference type="ARBA" id="ARBA00022475"/>
    </source>
</evidence>
<evidence type="ECO:0000313" key="16">
    <source>
        <dbReference type="Proteomes" id="UP000632858"/>
    </source>
</evidence>
<dbReference type="GO" id="GO:0046872">
    <property type="term" value="F:metal ion binding"/>
    <property type="evidence" value="ECO:0007669"/>
    <property type="project" value="UniProtKB-KW"/>
</dbReference>
<evidence type="ECO:0000256" key="6">
    <source>
        <dbReference type="ARBA" id="ARBA00022538"/>
    </source>
</evidence>
<feature type="binding site" evidence="13">
    <location>
        <position position="113"/>
    </location>
    <ligand>
        <name>K(+)</name>
        <dbReference type="ChEBI" id="CHEBI:29103"/>
    </ligand>
</feature>
<keyword evidence="10 12" id="KW-0406">Ion transport</keyword>
<keyword evidence="3 12" id="KW-0813">Transport</keyword>
<name>A0A917CQF8_9GAMM</name>
<keyword evidence="6 12" id="KW-0633">Potassium transport</keyword>
<dbReference type="PANTHER" id="PTHR32024">
    <property type="entry name" value="TRK SYSTEM POTASSIUM UPTAKE PROTEIN TRKG-RELATED"/>
    <property type="match status" value="1"/>
</dbReference>
<keyword evidence="4 12" id="KW-1003">Cell membrane</keyword>
<dbReference type="PIRSF" id="PIRSF006247">
    <property type="entry name" value="TrkH"/>
    <property type="match status" value="1"/>
</dbReference>
<accession>A0A917CQF8</accession>
<evidence type="ECO:0000256" key="14">
    <source>
        <dbReference type="SAM" id="Phobius"/>
    </source>
</evidence>
<gene>
    <name evidence="15" type="ORF">GCM10010960_16430</name>
</gene>
<keyword evidence="7 14" id="KW-0812">Transmembrane</keyword>
<feature type="binding site" evidence="13">
    <location>
        <position position="437"/>
    </location>
    <ligand>
        <name>K(+)</name>
        <dbReference type="ChEBI" id="CHEBI:29103"/>
    </ligand>
</feature>
<feature type="transmembrane region" description="Helical" evidence="14">
    <location>
        <begin position="394"/>
        <end position="418"/>
    </location>
</feature>
<comment type="similarity">
    <text evidence="2 12">Belongs to the TrkH potassium transport family.</text>
</comment>
<dbReference type="InterPro" id="IPR004772">
    <property type="entry name" value="TrkH"/>
</dbReference>
<keyword evidence="5 12" id="KW-0997">Cell inner membrane</keyword>
<feature type="transmembrane region" description="Helical" evidence="14">
    <location>
        <begin position="185"/>
        <end position="204"/>
    </location>
</feature>
<evidence type="ECO:0000256" key="5">
    <source>
        <dbReference type="ARBA" id="ARBA00022519"/>
    </source>
</evidence>
<feature type="transmembrane region" description="Helical" evidence="14">
    <location>
        <begin position="333"/>
        <end position="355"/>
    </location>
</feature>
<evidence type="ECO:0000256" key="10">
    <source>
        <dbReference type="ARBA" id="ARBA00023065"/>
    </source>
</evidence>
<feature type="transmembrane region" description="Helical" evidence="14">
    <location>
        <begin position="457"/>
        <end position="478"/>
    </location>
</feature>
<feature type="transmembrane region" description="Helical" evidence="14">
    <location>
        <begin position="237"/>
        <end position="256"/>
    </location>
</feature>
<sequence>MSTRAKAIARVFGAVTALSSMITLPSLALALLWGEPTALPFAEAGLPPMLAGALLWFMFRHSRYELRVRDGFVVTAGIWIIASLVTAVPFYLALPQLSYTDAVFEATSGLTTTGATVLTGLDALPRSLLFFRSSLNFFGGMGIVILAVAVLPMLKIGGMHLFKTEITGPVKDNKLTPRIAETARTLWVVYIGLNLLCALAYWAAGMDWFDAVNHAMTTVATAGFSTHDASFGYWDSALIEGIAIAFMLLGGISFSMHWYAWRAATVSHYQASSEFRAYIAIAVTFVLLVTGYLWLSGEVTGFDQSLRHAAFQTVSHLTTTGYASTGFSHWPGMLPVLMVMLAFIGGCSSSTAGGIKVARVQLVIQQGLRELKQLVHPKAQYLVTMGGKRVSESVVISVAGFCALYITVYVVLVLLLSADGLDLPTAFSAAASCLNNLGPGLGQVTLHYQVLSDFSTWLMSFAMLLGRLEIFTVLVFFMPSFWQE</sequence>
<dbReference type="AlphaFoldDB" id="A0A917CQF8"/>
<evidence type="ECO:0000256" key="9">
    <source>
        <dbReference type="ARBA" id="ARBA00022989"/>
    </source>
</evidence>
<feature type="binding site" evidence="13">
    <location>
        <position position="320"/>
    </location>
    <ligand>
        <name>K(+)</name>
        <dbReference type="ChEBI" id="CHEBI:29103"/>
    </ligand>
</feature>